<evidence type="ECO:0008006" key="5">
    <source>
        <dbReference type="Google" id="ProtNLM"/>
    </source>
</evidence>
<evidence type="ECO:0000313" key="4">
    <source>
        <dbReference type="Proteomes" id="UP000321046"/>
    </source>
</evidence>
<evidence type="ECO:0000256" key="2">
    <source>
        <dbReference type="SAM" id="SignalP"/>
    </source>
</evidence>
<feature type="compositionally biased region" description="Acidic residues" evidence="1">
    <location>
        <begin position="39"/>
        <end position="50"/>
    </location>
</feature>
<feature type="chain" id="PRO_5022811260" description="FG-GAP repeat protein" evidence="2">
    <location>
        <begin position="17"/>
        <end position="989"/>
    </location>
</feature>
<name>A0A5C6X841_9DELT</name>
<proteinExistence type="predicted"/>
<protein>
    <recommendedName>
        <fullName evidence="5">FG-GAP repeat protein</fullName>
    </recommendedName>
</protein>
<dbReference type="Proteomes" id="UP000321046">
    <property type="component" value="Unassembled WGS sequence"/>
</dbReference>
<dbReference type="RefSeq" id="WP_146974617.1">
    <property type="nucleotide sequence ID" value="NZ_VOSL01000051.1"/>
</dbReference>
<dbReference type="InterPro" id="IPR028994">
    <property type="entry name" value="Integrin_alpha_N"/>
</dbReference>
<feature type="signal peptide" evidence="2">
    <location>
        <begin position="1"/>
        <end position="16"/>
    </location>
</feature>
<comment type="caution">
    <text evidence="3">The sequence shown here is derived from an EMBL/GenBank/DDBJ whole genome shotgun (WGS) entry which is preliminary data.</text>
</comment>
<evidence type="ECO:0000313" key="3">
    <source>
        <dbReference type="EMBL" id="TXD35272.1"/>
    </source>
</evidence>
<dbReference type="SUPFAM" id="SSF69318">
    <property type="entry name" value="Integrin alpha N-terminal domain"/>
    <property type="match status" value="1"/>
</dbReference>
<organism evidence="3 4">
    <name type="scientific">Lujinxingia vulgaris</name>
    <dbReference type="NCBI Taxonomy" id="2600176"/>
    <lineage>
        <taxon>Bacteria</taxon>
        <taxon>Deltaproteobacteria</taxon>
        <taxon>Bradymonadales</taxon>
        <taxon>Lujinxingiaceae</taxon>
        <taxon>Lujinxingia</taxon>
    </lineage>
</organism>
<gene>
    <name evidence="3" type="ORF">FRC96_11375</name>
</gene>
<dbReference type="OrthoDB" id="5477048at2"/>
<evidence type="ECO:0000256" key="1">
    <source>
        <dbReference type="SAM" id="MobiDB-lite"/>
    </source>
</evidence>
<keyword evidence="2" id="KW-0732">Signal</keyword>
<dbReference type="PROSITE" id="PS51257">
    <property type="entry name" value="PROKAR_LIPOPROTEIN"/>
    <property type="match status" value="1"/>
</dbReference>
<accession>A0A5C6X841</accession>
<reference evidence="3 4" key="1">
    <citation type="submission" date="2019-08" db="EMBL/GenBank/DDBJ databases">
        <title>Bradymonadales sp. TMQ2.</title>
        <authorList>
            <person name="Liang Q."/>
        </authorList>
    </citation>
    <scope>NUCLEOTIDE SEQUENCE [LARGE SCALE GENOMIC DNA]</scope>
    <source>
        <strain evidence="3 4">TMQ2</strain>
    </source>
</reference>
<sequence length="989" mass="103350">MTIKTLHSFAHLTAIAALGLLTTGCPPPDNDLDDRPPIEDPDVGTDEPDVSPDAFALCEVTSASPATYALDQAEHALELQLLCDTLPPNRQFGESIAFRGERTRSDEPALRVEAFDCVPAEALHACSLSLGGLTAPEGVANEHVGPERLTLEDASGQPLEVPIRWALSAQQIADLIPNRDISRLPAAFSERGLDLYVRATEQGRLIAGTMRAAEGGGIEIVSVNDEGEATVHATLDVDDEDLSGSTISRETGPYFELDAWSFDPDEGVFTGTTVLFDAAGDFERSAGVDSGSYEGPQLTELLGITFTPGDAPGGRRQHGTALMRTANATLAIIGLGYGFDPDAVILSNQLDALGTTPAAELAEGQVGLTSIQNTPRIWFVDEARQFNLLTTSGEALGSASLASFGVQYPFELKLLASTDTRLLVEITRENQRALASIEVDGEGMVNGKVDHLNLPENCRPDGRRSILASSPSSLAILCNDSATGAPLRVEWTGLGGEAAETPSAPTAVTPLVPSRHSGLTAGDLAMRTLLPDGTMRLDKVSDLSTSCTTAGDCSLPVTDFTPDGWRLNLAPGSTSSTWSVAACCGGGDILIDGVPLCCEGPPWEGEGGEIDLSLTAPPIIVDAPGASAADDVAMILINVRHERATHAVWTLNARGEISEPGLLHIDTGDANTAVVFQNAESEDNDDDEAQEESGFIEIELVVEFSEGVSGDTVGSTSGTFTLTAARLAQAIGADEPLSFSLDDPAFDLSDTTVHTVVSAPATRIATEDSGDGDHHEVLATLTAAQAARPLVFTYGSEGLVMRSAGGNGDEGDAPLDVLLDDEPLSSENPIFVGGQGPGSNILQHSAAAGGVPFRGKIKRIAIKKRRVGTNLHASSRTDGESEAVIFEVVLEELTLPEALADQELRLLETGDFNGDGFEDLVVRSSERAGAIVLFDDGNGGLSQNFLEVPGGPTTVFPPGANAATSGNGKGTRKATAAVARQSNTVLELL</sequence>
<feature type="region of interest" description="Disordered" evidence="1">
    <location>
        <begin position="26"/>
        <end position="50"/>
    </location>
</feature>
<dbReference type="EMBL" id="VOSL01000051">
    <property type="protein sequence ID" value="TXD35272.1"/>
    <property type="molecule type" value="Genomic_DNA"/>
</dbReference>
<dbReference type="AlphaFoldDB" id="A0A5C6X841"/>